<evidence type="ECO:0000256" key="1">
    <source>
        <dbReference type="ARBA" id="ARBA00004167"/>
    </source>
</evidence>
<dbReference type="SUPFAM" id="SSF82895">
    <property type="entry name" value="TSP-1 type 1 repeat"/>
    <property type="match status" value="2"/>
</dbReference>
<evidence type="ECO:0000256" key="5">
    <source>
        <dbReference type="ARBA" id="ARBA00023157"/>
    </source>
</evidence>
<evidence type="ECO:0000313" key="7">
    <source>
        <dbReference type="Proteomes" id="UP000594262"/>
    </source>
</evidence>
<evidence type="ECO:0000256" key="4">
    <source>
        <dbReference type="ARBA" id="ARBA00022989"/>
    </source>
</evidence>
<keyword evidence="4" id="KW-0472">Membrane</keyword>
<keyword evidence="2" id="KW-0812">Transmembrane</keyword>
<dbReference type="InterPro" id="IPR000884">
    <property type="entry name" value="TSP1_rpt"/>
</dbReference>
<sequence>LVDGGWSSWSGFSSCTLSCGSGTQYRTRACDNPASQYGGKHCEGYEREEKSCNTNPCPVDGGWSSWSGFSSCTLSCGSGTQYRTRACDNPASQYGGKHCEGHEREEKSCNINPCSAWSSWSCQHCSKTAIRTRTCHHGCSGKTTETTEMCQIESSCFPDKVISYNTGLWGSWRSWEYCPKGTWVVKLQTNIESHQG</sequence>
<reference evidence="6" key="1">
    <citation type="submission" date="2021-01" db="UniProtKB">
        <authorList>
            <consortium name="EnsemblMetazoa"/>
        </authorList>
    </citation>
    <scope>IDENTIFICATION</scope>
</reference>
<dbReference type="PANTHER" id="PTHR22906">
    <property type="entry name" value="PROPERDIN"/>
    <property type="match status" value="1"/>
</dbReference>
<name>A0A7M5UY58_9CNID</name>
<dbReference type="GO" id="GO:0016020">
    <property type="term" value="C:membrane"/>
    <property type="evidence" value="ECO:0007669"/>
    <property type="project" value="UniProtKB-SubCell"/>
</dbReference>
<evidence type="ECO:0000256" key="3">
    <source>
        <dbReference type="ARBA" id="ARBA00022737"/>
    </source>
</evidence>
<keyword evidence="7" id="KW-1185">Reference proteome</keyword>
<dbReference type="PANTHER" id="PTHR22906:SF21">
    <property type="entry name" value="SEMA DOMAIN-CONTAINING PROTEIN"/>
    <property type="match status" value="1"/>
</dbReference>
<dbReference type="InterPro" id="IPR036383">
    <property type="entry name" value="TSP1_rpt_sf"/>
</dbReference>
<dbReference type="EnsemblMetazoa" id="CLYHEMT007864.3">
    <property type="protein sequence ID" value="CLYHEMP007864.3"/>
    <property type="gene ID" value="CLYHEMG007864"/>
</dbReference>
<keyword evidence="4" id="KW-1133">Transmembrane helix</keyword>
<dbReference type="Pfam" id="PF00090">
    <property type="entry name" value="TSP_1"/>
    <property type="match status" value="2"/>
</dbReference>
<dbReference type="InterPro" id="IPR052065">
    <property type="entry name" value="Compl_asym_regulator"/>
</dbReference>
<protein>
    <submittedName>
        <fullName evidence="6">Uncharacterized protein</fullName>
    </submittedName>
</protein>
<dbReference type="SMART" id="SM00209">
    <property type="entry name" value="TSP1"/>
    <property type="match status" value="2"/>
</dbReference>
<keyword evidence="3" id="KW-0677">Repeat</keyword>
<accession>A0A7M5UY58</accession>
<dbReference type="PROSITE" id="PS50092">
    <property type="entry name" value="TSP1"/>
    <property type="match status" value="2"/>
</dbReference>
<organism evidence="6 7">
    <name type="scientific">Clytia hemisphaerica</name>
    <dbReference type="NCBI Taxonomy" id="252671"/>
    <lineage>
        <taxon>Eukaryota</taxon>
        <taxon>Metazoa</taxon>
        <taxon>Cnidaria</taxon>
        <taxon>Hydrozoa</taxon>
        <taxon>Hydroidolina</taxon>
        <taxon>Leptothecata</taxon>
        <taxon>Obeliida</taxon>
        <taxon>Clytiidae</taxon>
        <taxon>Clytia</taxon>
    </lineage>
</organism>
<dbReference type="Proteomes" id="UP000594262">
    <property type="component" value="Unplaced"/>
</dbReference>
<dbReference type="Gene3D" id="2.20.100.10">
    <property type="entry name" value="Thrombospondin type-1 (TSP1) repeat"/>
    <property type="match status" value="2"/>
</dbReference>
<dbReference type="FunFam" id="2.20.100.10:FF:000007">
    <property type="entry name" value="Thrombospondin 1"/>
    <property type="match status" value="2"/>
</dbReference>
<keyword evidence="5" id="KW-1015">Disulfide bond</keyword>
<comment type="subcellular location">
    <subcellularLocation>
        <location evidence="1">Membrane</location>
        <topology evidence="1">Single-pass membrane protein</topology>
    </subcellularLocation>
</comment>
<proteinExistence type="predicted"/>
<evidence type="ECO:0000256" key="2">
    <source>
        <dbReference type="ARBA" id="ARBA00022692"/>
    </source>
</evidence>
<dbReference type="PRINTS" id="PR01705">
    <property type="entry name" value="TSP1REPEAT"/>
</dbReference>
<evidence type="ECO:0000313" key="6">
    <source>
        <dbReference type="EnsemblMetazoa" id="CLYHEMP007864.3"/>
    </source>
</evidence>
<dbReference type="OrthoDB" id="6344411at2759"/>
<dbReference type="AlphaFoldDB" id="A0A7M5UY58"/>